<organism evidence="2 3">
    <name type="scientific">Coprococcus comes</name>
    <dbReference type="NCBI Taxonomy" id="410072"/>
    <lineage>
        <taxon>Bacteria</taxon>
        <taxon>Bacillati</taxon>
        <taxon>Bacillota</taxon>
        <taxon>Clostridia</taxon>
        <taxon>Lachnospirales</taxon>
        <taxon>Lachnospiraceae</taxon>
        <taxon>Coprococcus</taxon>
    </lineage>
</organism>
<dbReference type="EMBL" id="QRXJ01000016">
    <property type="protein sequence ID" value="RGT88470.1"/>
    <property type="molecule type" value="Genomic_DNA"/>
</dbReference>
<accession>A0A412QC38</accession>
<dbReference type="Proteomes" id="UP000283360">
    <property type="component" value="Unassembled WGS sequence"/>
</dbReference>
<evidence type="ECO:0000256" key="1">
    <source>
        <dbReference type="SAM" id="MobiDB-lite"/>
    </source>
</evidence>
<dbReference type="RefSeq" id="WP_117835760.1">
    <property type="nucleotide sequence ID" value="NZ_QRXJ01000016.1"/>
</dbReference>
<dbReference type="AlphaFoldDB" id="A0A412QC38"/>
<feature type="region of interest" description="Disordered" evidence="1">
    <location>
        <begin position="41"/>
        <end position="66"/>
    </location>
</feature>
<evidence type="ECO:0000313" key="3">
    <source>
        <dbReference type="Proteomes" id="UP000283360"/>
    </source>
</evidence>
<proteinExistence type="predicted"/>
<comment type="caution">
    <text evidence="2">The sequence shown here is derived from an EMBL/GenBank/DDBJ whole genome shotgun (WGS) entry which is preliminary data.</text>
</comment>
<evidence type="ECO:0000313" key="2">
    <source>
        <dbReference type="EMBL" id="RGT88470.1"/>
    </source>
</evidence>
<name>A0A412QC38_9FIRM</name>
<protein>
    <submittedName>
        <fullName evidence="2">Helix-turn-helix domain-containing protein</fullName>
    </submittedName>
</protein>
<reference evidence="2 3" key="1">
    <citation type="submission" date="2018-08" db="EMBL/GenBank/DDBJ databases">
        <title>A genome reference for cultivated species of the human gut microbiota.</title>
        <authorList>
            <person name="Zou Y."/>
            <person name="Xue W."/>
            <person name="Luo G."/>
        </authorList>
    </citation>
    <scope>NUCLEOTIDE SEQUENCE [LARGE SCALE GENOMIC DNA]</scope>
    <source>
        <strain evidence="2 3">AF18-12LB</strain>
    </source>
</reference>
<keyword evidence="3" id="KW-1185">Reference proteome</keyword>
<sequence length="185" mass="20399">MDARLLSDILEQEENHFLVNVPAYHNPEFAQAVAEMVEQNRPENCSAEVAPAGTTEKDGSTTPPLTEPDSVVIPAENKREKALELAKEGKGAAEIARLIDAKYSTVYSWLNPDKCKKPKPENKTVSNADRHKCRTCMFRATGNTKGAGCSYIEITGHSRGCSVEECSVYQKGDAVSKRKMKGFYE</sequence>
<gene>
    <name evidence="2" type="ORF">DWX03_11980</name>
</gene>